<sequence length="409" mass="45668">MRLTVLLLFMILVATPGAASSYTLKVFGNANMDDTIDESDIAYTRGIIDGKEKNTEFADANYDGKVDSRDIEQIQHIIQGDESILTLIDTANRTVTLEMPINRIVALTDDSAEALRILHSIDKVVGVSIETLENTAYLPEFSQMPNVGKWNEPDIEKILLLEPDLVISYKSATSKYLEPMLNGTGISIVALDLYRANDLPAEMKMLGYIVNRTAEADNYLEWFNRVTDTVDEKISEIPENKRTRVYLEGASDLKTYTKGRGADLVCTMAGGVNIASNLTGLYPDVESEWVIVQNPDVIVRFTQPSEIACGYATNDPSGFEAKRREILSRTGWGNITAVKEGRVYLLLYEFGASPGVPVAIAYMAKWFYPELFEDLDPQTVHKEYLELQGFDYDLKNHGVFVYPLHGGSR</sequence>
<evidence type="ECO:0000313" key="3">
    <source>
        <dbReference type="Proteomes" id="UP000000674"/>
    </source>
</evidence>
<feature type="domain" description="Fe/B12 periplasmic-binding" evidence="1">
    <location>
        <begin position="103"/>
        <end position="375"/>
    </location>
</feature>
<dbReference type="InterPro" id="IPR050902">
    <property type="entry name" value="ABC_Transporter_SBP"/>
</dbReference>
<accession>A0B9J1</accession>
<dbReference type="EMBL" id="CP000477">
    <property type="protein sequence ID" value="ABK15365.1"/>
    <property type="molecule type" value="Genomic_DNA"/>
</dbReference>
<dbReference type="Gene3D" id="3.40.50.1980">
    <property type="entry name" value="Nitrogenase molybdenum iron protein domain"/>
    <property type="match status" value="2"/>
</dbReference>
<dbReference type="Gene3D" id="1.10.1330.10">
    <property type="entry name" value="Dockerin domain"/>
    <property type="match status" value="1"/>
</dbReference>
<dbReference type="STRING" id="349307.Mthe_1597"/>
<dbReference type="Pfam" id="PF01497">
    <property type="entry name" value="Peripla_BP_2"/>
    <property type="match status" value="1"/>
</dbReference>
<dbReference type="HOGENOM" id="CLU_038034_2_0_2"/>
<keyword evidence="3" id="KW-1185">Reference proteome</keyword>
<reference evidence="2 3" key="1">
    <citation type="submission" date="2006-10" db="EMBL/GenBank/DDBJ databases">
        <title>Complete sequence of Methanosaeta thermophila PT.</title>
        <authorList>
            <consortium name="US DOE Joint Genome Institute"/>
            <person name="Copeland A."/>
            <person name="Lucas S."/>
            <person name="Lapidus A."/>
            <person name="Barry K."/>
            <person name="Detter J.C."/>
            <person name="Glavina del Rio T."/>
            <person name="Hammon N."/>
            <person name="Israni S."/>
            <person name="Pitluck S."/>
            <person name="Chain P."/>
            <person name="Malfatti S."/>
            <person name="Shin M."/>
            <person name="Vergez L."/>
            <person name="Schmutz J."/>
            <person name="Larimer F."/>
            <person name="Land M."/>
            <person name="Hauser L."/>
            <person name="Kyrpides N."/>
            <person name="Kim E."/>
            <person name="Smith K.S."/>
            <person name="Ingram-Smith C."/>
            <person name="Richardson P."/>
        </authorList>
    </citation>
    <scope>NUCLEOTIDE SEQUENCE [LARGE SCALE GENOMIC DNA]</scope>
    <source>
        <strain evidence="3">DSM 6194 / JCM 14653 / NBRC 101360 / PT</strain>
    </source>
</reference>
<dbReference type="InterPro" id="IPR002491">
    <property type="entry name" value="ABC_transptr_periplasmic_BD"/>
</dbReference>
<dbReference type="Proteomes" id="UP000000674">
    <property type="component" value="Chromosome"/>
</dbReference>
<dbReference type="PANTHER" id="PTHR30535:SF34">
    <property type="entry name" value="MOLYBDATE-BINDING PROTEIN MOLA"/>
    <property type="match status" value="1"/>
</dbReference>
<gene>
    <name evidence="2" type="ordered locus">Mthe_1597</name>
</gene>
<dbReference type="PANTHER" id="PTHR30535">
    <property type="entry name" value="VITAMIN B12-BINDING PROTEIN"/>
    <property type="match status" value="1"/>
</dbReference>
<dbReference type="AlphaFoldDB" id="A0B9J1"/>
<dbReference type="KEGG" id="mtp:Mthe_1597"/>
<dbReference type="SUPFAM" id="SSF53807">
    <property type="entry name" value="Helical backbone' metal receptor"/>
    <property type="match status" value="1"/>
</dbReference>
<protein>
    <submittedName>
        <fullName evidence="2">Periplasmic binding protein</fullName>
    </submittedName>
</protein>
<dbReference type="OrthoDB" id="24039at2157"/>
<dbReference type="GO" id="GO:0000272">
    <property type="term" value="P:polysaccharide catabolic process"/>
    <property type="evidence" value="ECO:0007669"/>
    <property type="project" value="InterPro"/>
</dbReference>
<dbReference type="RefSeq" id="WP_011696743.1">
    <property type="nucleotide sequence ID" value="NC_008553.1"/>
</dbReference>
<name>A0B9J1_METTP</name>
<proteinExistence type="predicted"/>
<dbReference type="SUPFAM" id="SSF63446">
    <property type="entry name" value="Type I dockerin domain"/>
    <property type="match status" value="1"/>
</dbReference>
<evidence type="ECO:0000313" key="2">
    <source>
        <dbReference type="EMBL" id="ABK15365.1"/>
    </source>
</evidence>
<evidence type="ECO:0000259" key="1">
    <source>
        <dbReference type="PROSITE" id="PS50983"/>
    </source>
</evidence>
<organism evidence="2 3">
    <name type="scientific">Methanothrix thermoacetophila (strain DSM 6194 / JCM 14653 / NBRC 101360 / PT)</name>
    <name type="common">Methanosaeta thermophila</name>
    <dbReference type="NCBI Taxonomy" id="349307"/>
    <lineage>
        <taxon>Archaea</taxon>
        <taxon>Methanobacteriati</taxon>
        <taxon>Methanobacteriota</taxon>
        <taxon>Stenosarchaea group</taxon>
        <taxon>Methanomicrobia</taxon>
        <taxon>Methanotrichales</taxon>
        <taxon>Methanotrichaceae</taxon>
        <taxon>Methanothrix</taxon>
    </lineage>
</organism>
<dbReference type="PROSITE" id="PS50983">
    <property type="entry name" value="FE_B12_PBP"/>
    <property type="match status" value="1"/>
</dbReference>
<dbReference type="GeneID" id="4462029"/>
<dbReference type="CDD" id="cd14256">
    <property type="entry name" value="Dockerin_I"/>
    <property type="match status" value="1"/>
</dbReference>
<dbReference type="InterPro" id="IPR036439">
    <property type="entry name" value="Dockerin_dom_sf"/>
</dbReference>